<evidence type="ECO:0000313" key="7">
    <source>
        <dbReference type="EMBL" id="STO97524.1"/>
    </source>
</evidence>
<comment type="catalytic activity">
    <reaction evidence="4 5">
        <text>dUTP + H2O = dUMP + diphosphate + H(+)</text>
        <dbReference type="Rhea" id="RHEA:10248"/>
        <dbReference type="ChEBI" id="CHEBI:15377"/>
        <dbReference type="ChEBI" id="CHEBI:15378"/>
        <dbReference type="ChEBI" id="CHEBI:33019"/>
        <dbReference type="ChEBI" id="CHEBI:61555"/>
        <dbReference type="ChEBI" id="CHEBI:246422"/>
        <dbReference type="EC" id="3.6.1.23"/>
    </reaction>
</comment>
<evidence type="ECO:0000256" key="5">
    <source>
        <dbReference type="HAMAP-Rule" id="MF_00116"/>
    </source>
</evidence>
<evidence type="ECO:0000259" key="6">
    <source>
        <dbReference type="Pfam" id="PF00692"/>
    </source>
</evidence>
<comment type="pathway">
    <text evidence="5">Pyrimidine metabolism; dUMP biosynthesis; dUMP from dCTP (dUTP route): step 2/2.</text>
</comment>
<comment type="similarity">
    <text evidence="1 5">Belongs to the dUTPase family.</text>
</comment>
<evidence type="ECO:0000313" key="8">
    <source>
        <dbReference type="Proteomes" id="UP000254841"/>
    </source>
</evidence>
<dbReference type="InterPro" id="IPR029054">
    <property type="entry name" value="dUTPase-like"/>
</dbReference>
<dbReference type="GO" id="GO:0046081">
    <property type="term" value="P:dUTP catabolic process"/>
    <property type="evidence" value="ECO:0007669"/>
    <property type="project" value="InterPro"/>
</dbReference>
<dbReference type="GO" id="GO:0000287">
    <property type="term" value="F:magnesium ion binding"/>
    <property type="evidence" value="ECO:0007669"/>
    <property type="project" value="UniProtKB-UniRule"/>
</dbReference>
<dbReference type="RefSeq" id="WP_115011757.1">
    <property type="nucleotide sequence ID" value="NZ_UGHV01000001.1"/>
</dbReference>
<dbReference type="NCBIfam" id="TIGR00576">
    <property type="entry name" value="dut"/>
    <property type="match status" value="1"/>
</dbReference>
<feature type="binding site" evidence="5">
    <location>
        <begin position="81"/>
        <end position="83"/>
    </location>
    <ligand>
        <name>substrate</name>
    </ligand>
</feature>
<protein>
    <recommendedName>
        <fullName evidence="5">Deoxyuridine 5'-triphosphate nucleotidohydrolase</fullName>
        <shortName evidence="5">dUTPase</shortName>
        <ecNumber evidence="5">3.6.1.23</ecNumber>
    </recommendedName>
    <alternativeName>
        <fullName evidence="5">dUTP pyrophosphatase</fullName>
    </alternativeName>
</protein>
<dbReference type="CDD" id="cd07557">
    <property type="entry name" value="trimeric_dUTPase"/>
    <property type="match status" value="1"/>
</dbReference>
<dbReference type="InterPro" id="IPR036157">
    <property type="entry name" value="dUTPase-like_sf"/>
</dbReference>
<reference evidence="7 8" key="1">
    <citation type="submission" date="2018-06" db="EMBL/GenBank/DDBJ databases">
        <authorList>
            <consortium name="Pathogen Informatics"/>
            <person name="Doyle S."/>
        </authorList>
    </citation>
    <scope>NUCLEOTIDE SEQUENCE [LARGE SCALE GENOMIC DNA]</scope>
    <source>
        <strain evidence="7 8">NCTC12410</strain>
    </source>
</reference>
<proteinExistence type="inferred from homology"/>
<keyword evidence="5" id="KW-0479">Metal-binding</keyword>
<dbReference type="GO" id="GO:0006226">
    <property type="term" value="P:dUMP biosynthetic process"/>
    <property type="evidence" value="ECO:0007669"/>
    <property type="project" value="UniProtKB-UniRule"/>
</dbReference>
<dbReference type="PANTHER" id="PTHR11241">
    <property type="entry name" value="DEOXYURIDINE 5'-TRIPHOSPHATE NUCLEOTIDOHYDROLASE"/>
    <property type="match status" value="1"/>
</dbReference>
<dbReference type="GO" id="GO:0004170">
    <property type="term" value="F:dUTP diphosphatase activity"/>
    <property type="evidence" value="ECO:0007669"/>
    <property type="project" value="UniProtKB-UniRule"/>
</dbReference>
<organism evidence="7 8">
    <name type="scientific">Helicobacter canis</name>
    <dbReference type="NCBI Taxonomy" id="29419"/>
    <lineage>
        <taxon>Bacteria</taxon>
        <taxon>Pseudomonadati</taxon>
        <taxon>Campylobacterota</taxon>
        <taxon>Epsilonproteobacteria</taxon>
        <taxon>Campylobacterales</taxon>
        <taxon>Helicobacteraceae</taxon>
        <taxon>Helicobacter</taxon>
    </lineage>
</organism>
<comment type="caution">
    <text evidence="5">Lacks conserved residue(s) required for the propagation of feature annotation.</text>
</comment>
<comment type="cofactor">
    <cofactor evidence="5">
        <name>Mg(2+)</name>
        <dbReference type="ChEBI" id="CHEBI:18420"/>
    </cofactor>
</comment>
<keyword evidence="2 5" id="KW-0378">Hydrolase</keyword>
<keyword evidence="5" id="KW-0460">Magnesium</keyword>
<dbReference type="PANTHER" id="PTHR11241:SF0">
    <property type="entry name" value="DEOXYURIDINE 5'-TRIPHOSPHATE NUCLEOTIDOHYDROLASE"/>
    <property type="match status" value="1"/>
</dbReference>
<name>A0A377J5H9_9HELI</name>
<accession>A0A377J5H9</accession>
<evidence type="ECO:0000256" key="4">
    <source>
        <dbReference type="ARBA" id="ARBA00047686"/>
    </source>
</evidence>
<dbReference type="NCBIfam" id="NF001862">
    <property type="entry name" value="PRK00601.1"/>
    <property type="match status" value="1"/>
</dbReference>
<keyword evidence="3 5" id="KW-0546">Nucleotide metabolism</keyword>
<comment type="function">
    <text evidence="5">This enzyme is involved in nucleotide metabolism: it produces dUMP, the immediate precursor of thymidine nucleotides and it decreases the intracellular concentration of dUTP so that uracil cannot be incorporated into DNA.</text>
</comment>
<evidence type="ECO:0000256" key="2">
    <source>
        <dbReference type="ARBA" id="ARBA00022801"/>
    </source>
</evidence>
<dbReference type="Pfam" id="PF00692">
    <property type="entry name" value="dUTPase"/>
    <property type="match status" value="1"/>
</dbReference>
<gene>
    <name evidence="5 7" type="primary">dut</name>
    <name evidence="7" type="ORF">NCTC12410_01355</name>
</gene>
<evidence type="ECO:0000256" key="1">
    <source>
        <dbReference type="ARBA" id="ARBA00006581"/>
    </source>
</evidence>
<dbReference type="UniPathway" id="UPA00610">
    <property type="reaction ID" value="UER00666"/>
</dbReference>
<evidence type="ECO:0000256" key="3">
    <source>
        <dbReference type="ARBA" id="ARBA00023080"/>
    </source>
</evidence>
<dbReference type="SUPFAM" id="SSF51283">
    <property type="entry name" value="dUTPase-like"/>
    <property type="match status" value="1"/>
</dbReference>
<dbReference type="HAMAP" id="MF_00116">
    <property type="entry name" value="dUTPase_bact"/>
    <property type="match status" value="1"/>
</dbReference>
<feature type="binding site" evidence="5">
    <location>
        <position position="77"/>
    </location>
    <ligand>
        <name>substrate</name>
    </ligand>
</feature>
<dbReference type="InterPro" id="IPR033704">
    <property type="entry name" value="dUTPase_trimeric"/>
</dbReference>
<dbReference type="AlphaFoldDB" id="A0A377J5H9"/>
<dbReference type="EMBL" id="UGHV01000001">
    <property type="protein sequence ID" value="STO97524.1"/>
    <property type="molecule type" value="Genomic_DNA"/>
</dbReference>
<feature type="domain" description="dUTPase-like" evidence="6">
    <location>
        <begin position="14"/>
        <end position="143"/>
    </location>
</feature>
<dbReference type="EC" id="3.6.1.23" evidence="5"/>
<dbReference type="Proteomes" id="UP000254841">
    <property type="component" value="Unassembled WGS sequence"/>
</dbReference>
<dbReference type="InterPro" id="IPR008181">
    <property type="entry name" value="dUTPase"/>
</dbReference>
<feature type="binding site" evidence="5">
    <location>
        <begin position="64"/>
        <end position="66"/>
    </location>
    <ligand>
        <name>substrate</name>
    </ligand>
</feature>
<dbReference type="Gene3D" id="2.70.40.10">
    <property type="match status" value="1"/>
</dbReference>
<sequence length="149" mass="15946">MQPHLKVQKLHPQAIIPAYQSTGASGFDFHALESTFIPAGDIGVVRTGLAMEIDQGLELQIRPRSGLALKHKISVLNTPGTVDSDYRGEIMVILINHGKEDFTINQGDRIAQGVIAPIVQVAFEEVATLAQTARGDKGFGSSGIAKDKS</sequence>
<dbReference type="OrthoDB" id="9809956at2"/>